<dbReference type="KEGG" id="rca:Rcas_4325"/>
<dbReference type="HOGENOM" id="CLU_1336687_0_0_0"/>
<evidence type="ECO:0000313" key="1">
    <source>
        <dbReference type="EMBL" id="ABU60349.1"/>
    </source>
</evidence>
<keyword evidence="2" id="KW-1185">Reference proteome</keyword>
<organism evidence="1 2">
    <name type="scientific">Roseiflexus castenholzii (strain DSM 13941 / HLO8)</name>
    <dbReference type="NCBI Taxonomy" id="383372"/>
    <lineage>
        <taxon>Bacteria</taxon>
        <taxon>Bacillati</taxon>
        <taxon>Chloroflexota</taxon>
        <taxon>Chloroflexia</taxon>
        <taxon>Chloroflexales</taxon>
        <taxon>Roseiflexineae</taxon>
        <taxon>Roseiflexaceae</taxon>
        <taxon>Roseiflexus</taxon>
    </lineage>
</organism>
<dbReference type="EMBL" id="CP000804">
    <property type="protein sequence ID" value="ABU60349.1"/>
    <property type="molecule type" value="Genomic_DNA"/>
</dbReference>
<reference evidence="1 2" key="1">
    <citation type="submission" date="2007-08" db="EMBL/GenBank/DDBJ databases">
        <title>Complete sequence of Roseiflexus castenholzii DSM 13941.</title>
        <authorList>
            <consortium name="US DOE Joint Genome Institute"/>
            <person name="Copeland A."/>
            <person name="Lucas S."/>
            <person name="Lapidus A."/>
            <person name="Barry K."/>
            <person name="Glavina del Rio T."/>
            <person name="Dalin E."/>
            <person name="Tice H."/>
            <person name="Pitluck S."/>
            <person name="Thompson L.S."/>
            <person name="Brettin T."/>
            <person name="Bruce D."/>
            <person name="Detter J.C."/>
            <person name="Han C."/>
            <person name="Tapia R."/>
            <person name="Schmutz J."/>
            <person name="Larimer F."/>
            <person name="Land M."/>
            <person name="Hauser L."/>
            <person name="Kyrpides N."/>
            <person name="Mikhailova N."/>
            <person name="Bryant D.A."/>
            <person name="Hanada S."/>
            <person name="Tsukatani Y."/>
            <person name="Richardson P."/>
        </authorList>
    </citation>
    <scope>NUCLEOTIDE SEQUENCE [LARGE SCALE GENOMIC DNA]</scope>
    <source>
        <strain evidence="2">DSM 13941 / HLO8</strain>
    </source>
</reference>
<sequence length="204" mass="23291">MRETLLRARRWRTGWVVAFAALSLGLMASGAIPATYIERREVAQQVWKAQSITSYHIVVRAFFAGRTCAQEIEVRGTRQYVVRDTCNSSWLSSLTVDRLFELSARLEAGPECFPSKQDCFCHRVRVGAIEYDPNHGVPITISWRREMQPNWQHPAYWKRVWNTRELPNCATPARTLRLEVVSLTPLDNYETPRIPHASSATGGS</sequence>
<accession>A7NS03</accession>
<dbReference type="AlphaFoldDB" id="A7NS03"/>
<dbReference type="Proteomes" id="UP000000263">
    <property type="component" value="Chromosome"/>
</dbReference>
<proteinExistence type="predicted"/>
<evidence type="ECO:0000313" key="2">
    <source>
        <dbReference type="Proteomes" id="UP000000263"/>
    </source>
</evidence>
<gene>
    <name evidence="1" type="ordered locus">Rcas_4325</name>
</gene>
<dbReference type="STRING" id="383372.Rcas_4325"/>
<dbReference type="OrthoDB" id="486431at2"/>
<protein>
    <submittedName>
        <fullName evidence="1">Uncharacterized protein</fullName>
    </submittedName>
</protein>
<dbReference type="RefSeq" id="WP_012122770.1">
    <property type="nucleotide sequence ID" value="NC_009767.1"/>
</dbReference>
<name>A7NS03_ROSCS</name>